<gene>
    <name evidence="1" type="ORF">I6U51_23250</name>
</gene>
<evidence type="ECO:0000313" key="2">
    <source>
        <dbReference type="Proteomes" id="UP000622687"/>
    </source>
</evidence>
<keyword evidence="2" id="KW-1185">Reference proteome</keyword>
<organism evidence="1 2">
    <name type="scientific">Clostridium aciditolerans</name>
    <dbReference type="NCBI Taxonomy" id="339861"/>
    <lineage>
        <taxon>Bacteria</taxon>
        <taxon>Bacillati</taxon>
        <taxon>Bacillota</taxon>
        <taxon>Clostridia</taxon>
        <taxon>Eubacteriales</taxon>
        <taxon>Clostridiaceae</taxon>
        <taxon>Clostridium</taxon>
    </lineage>
</organism>
<dbReference type="RefSeq" id="WP_211144937.1">
    <property type="nucleotide sequence ID" value="NZ_JAEEGB010000048.1"/>
</dbReference>
<reference evidence="1" key="1">
    <citation type="submission" date="2020-12" db="EMBL/GenBank/DDBJ databases">
        <title>Clostridium thailandense sp. nov., a novel acetogenic bacterium isolated from peat land soil in Thailand.</title>
        <authorList>
            <person name="Chaikitkaew S."/>
            <person name="Birkeland N.K."/>
        </authorList>
    </citation>
    <scope>NUCLEOTIDE SEQUENCE</scope>
    <source>
        <strain evidence="1">DSM 17425</strain>
    </source>
</reference>
<dbReference type="Proteomes" id="UP000622687">
    <property type="component" value="Unassembled WGS sequence"/>
</dbReference>
<sequence>MSENTKTIDINKPMNELMEEDFFKELTNIKKTEKKYNSSRLSQEELKSFKDGSFWDNL</sequence>
<accession>A0A934M7E2</accession>
<comment type="caution">
    <text evidence="1">The sequence shown here is derived from an EMBL/GenBank/DDBJ whole genome shotgun (WGS) entry which is preliminary data.</text>
</comment>
<name>A0A934M7E2_9CLOT</name>
<dbReference type="EMBL" id="JAEEGB010000048">
    <property type="protein sequence ID" value="MBI6875593.1"/>
    <property type="molecule type" value="Genomic_DNA"/>
</dbReference>
<evidence type="ECO:0000313" key="1">
    <source>
        <dbReference type="EMBL" id="MBI6875593.1"/>
    </source>
</evidence>
<proteinExistence type="predicted"/>
<dbReference type="AlphaFoldDB" id="A0A934M7E2"/>
<protein>
    <submittedName>
        <fullName evidence="1">Uncharacterized protein</fullName>
    </submittedName>
</protein>